<name>T2GDB6_MEGG1</name>
<gene>
    <name evidence="1" type="ORF">DGI_2576</name>
</gene>
<dbReference type="KEGG" id="dgg:DGI_2576"/>
<dbReference type="eggNOG" id="ENOG502ZBYA">
    <property type="taxonomic scope" value="Bacteria"/>
</dbReference>
<accession>T2GDB6</accession>
<reference evidence="1 2" key="1">
    <citation type="journal article" date="2013" name="J. Bacteriol.">
        <title>Roles of HynAB and Ech, the only two hydrogenases found in the model sulfate reducer Desulfovibrio gigas.</title>
        <authorList>
            <person name="Morais-Silva F.O."/>
            <person name="Santos C.I."/>
            <person name="Rodrigues R."/>
            <person name="Pereira I.A."/>
            <person name="Rodrigues-Pousada C."/>
        </authorList>
    </citation>
    <scope>NUCLEOTIDE SEQUENCE [LARGE SCALE GENOMIC DNA]</scope>
    <source>
        <strain evidence="2">ATCC 19364 / DSM 1382 / NCIMB 9332 / VKM B-1759</strain>
    </source>
</reference>
<dbReference type="EMBL" id="CP006585">
    <property type="protein sequence ID" value="AGW14308.1"/>
    <property type="molecule type" value="Genomic_DNA"/>
</dbReference>
<evidence type="ECO:0000313" key="1">
    <source>
        <dbReference type="EMBL" id="AGW14308.1"/>
    </source>
</evidence>
<dbReference type="HOGENOM" id="CLU_126458_0_0_7"/>
<evidence type="ECO:0000313" key="2">
    <source>
        <dbReference type="Proteomes" id="UP000016587"/>
    </source>
</evidence>
<keyword evidence="2" id="KW-1185">Reference proteome</keyword>
<dbReference type="AlphaFoldDB" id="T2GDB6"/>
<dbReference type="RefSeq" id="WP_021761311.1">
    <property type="nucleotide sequence ID" value="NC_022444.1"/>
</dbReference>
<protein>
    <submittedName>
        <fullName evidence="1">Uncharacterized protein</fullName>
    </submittedName>
</protein>
<dbReference type="STRING" id="1121448.DGI_2576"/>
<dbReference type="PATRIC" id="fig|1121448.10.peg.2524"/>
<organism evidence="1 2">
    <name type="scientific">Megalodesulfovibrio gigas (strain ATCC 19364 / DSM 1382 / NCIMB 9332 / VKM B-1759)</name>
    <name type="common">Desulfovibrio gigas</name>
    <dbReference type="NCBI Taxonomy" id="1121448"/>
    <lineage>
        <taxon>Bacteria</taxon>
        <taxon>Pseudomonadati</taxon>
        <taxon>Thermodesulfobacteriota</taxon>
        <taxon>Desulfovibrionia</taxon>
        <taxon>Desulfovibrionales</taxon>
        <taxon>Desulfovibrionaceae</taxon>
        <taxon>Megalodesulfovibrio</taxon>
    </lineage>
</organism>
<reference evidence="2" key="2">
    <citation type="submission" date="2013-07" db="EMBL/GenBank/DDBJ databases">
        <authorList>
            <person name="Morais-Silva F.O."/>
            <person name="Rezende A.M."/>
            <person name="Pimentel C."/>
            <person name="Resende D.M."/>
            <person name="Santos C.I."/>
            <person name="Clemente C."/>
            <person name="de Oliveira L.M."/>
            <person name="da Silva S.M."/>
            <person name="Costa D.A."/>
            <person name="Varela-Raposo A."/>
            <person name="Horacio E.C.A."/>
            <person name="Matos M."/>
            <person name="Flores O."/>
            <person name="Ruiz J.C."/>
            <person name="Rodrigues-Pousada C."/>
        </authorList>
    </citation>
    <scope>NUCLEOTIDE SEQUENCE [LARGE SCALE GENOMIC DNA]</scope>
    <source>
        <strain evidence="2">ATCC 19364 / DSM 1382 / NCIMB 9332 / VKM B-1759</strain>
    </source>
</reference>
<proteinExistence type="predicted"/>
<dbReference type="OrthoDB" id="582102at2"/>
<dbReference type="Proteomes" id="UP000016587">
    <property type="component" value="Chromosome"/>
</dbReference>
<sequence length="183" mass="20716">MSVVFDESGMRFGSFSDAQVCRIERSKAYLSVRQHVKIADFILLRKRPQKPDMLFVVEAKSSAPHPENKEHFREYVSSVQEKLCNTLALYIAMRVGRIGAPAEELPQDLRASPLDAMEFRLVLVINGFPDEHLDPVKLALQQSLPAAQRRIWRLGPHPIFVLNDAAARVHRLLVQQEASTSTT</sequence>